<feature type="domain" description="BD-FAE-like" evidence="3">
    <location>
        <begin position="63"/>
        <end position="258"/>
    </location>
</feature>
<dbReference type="InterPro" id="IPR050300">
    <property type="entry name" value="GDXG_lipolytic_enzyme"/>
</dbReference>
<accession>A0A563U0I5</accession>
<keyword evidence="5" id="KW-1185">Reference proteome</keyword>
<dbReference type="AlphaFoldDB" id="A0A563U0I5"/>
<evidence type="ECO:0000313" key="5">
    <source>
        <dbReference type="Proteomes" id="UP000318010"/>
    </source>
</evidence>
<keyword evidence="1 4" id="KW-0378">Hydrolase</keyword>
<dbReference type="InterPro" id="IPR029058">
    <property type="entry name" value="AB_hydrolase_fold"/>
</dbReference>
<evidence type="ECO:0000313" key="4">
    <source>
        <dbReference type="EMBL" id="TWR24890.1"/>
    </source>
</evidence>
<dbReference type="InterPro" id="IPR049492">
    <property type="entry name" value="BD-FAE-like_dom"/>
</dbReference>
<feature type="signal peptide" evidence="2">
    <location>
        <begin position="1"/>
        <end position="19"/>
    </location>
</feature>
<dbReference type="GO" id="GO:0016787">
    <property type="term" value="F:hydrolase activity"/>
    <property type="evidence" value="ECO:0007669"/>
    <property type="project" value="UniProtKB-KW"/>
</dbReference>
<dbReference type="OrthoDB" id="9794725at2"/>
<dbReference type="PANTHER" id="PTHR48081">
    <property type="entry name" value="AB HYDROLASE SUPERFAMILY PROTEIN C4A8.06C"/>
    <property type="match status" value="1"/>
</dbReference>
<dbReference type="EMBL" id="VOEI01000005">
    <property type="protein sequence ID" value="TWR24890.1"/>
    <property type="molecule type" value="Genomic_DNA"/>
</dbReference>
<protein>
    <submittedName>
        <fullName evidence="4">Alpha/beta hydrolase</fullName>
    </submittedName>
</protein>
<feature type="chain" id="PRO_5022002962" evidence="2">
    <location>
        <begin position="20"/>
        <end position="307"/>
    </location>
</feature>
<comment type="caution">
    <text evidence="4">The sequence shown here is derived from an EMBL/GenBank/DDBJ whole genome shotgun (WGS) entry which is preliminary data.</text>
</comment>
<sequence>MKNFLTALLFTASTLTAFAQQQTPLPLYPNGVPNSKPTPATYKETIDQRSWIAKVSIPTLTPYLPAKGTANGTAVVICPGGGYAGLASAHEGSAVAQEFNKIGVTAFVLKYRLPSDSIMTDKSIGPLQDAQRAIQIVRQGAAKWGINPNRIGIMGFSAGGHLTSTEGTHFDKVVINNKDNISVRPDFMMLIYPVITFGSKAHVGSRENLIGKDASQDQIDLYSNEKQVTPNTPPTFIVFAEDDDVVPVENGLMMYQSLLQNKVPAEMHLFPKGGHGFGLNNPKSKAKWFDWAKVWMDDNGWLVKLEY</sequence>
<dbReference type="Proteomes" id="UP000318010">
    <property type="component" value="Unassembled WGS sequence"/>
</dbReference>
<dbReference type="Pfam" id="PF20434">
    <property type="entry name" value="BD-FAE"/>
    <property type="match status" value="1"/>
</dbReference>
<dbReference type="RefSeq" id="WP_146272302.1">
    <property type="nucleotide sequence ID" value="NZ_VOEI01000005.1"/>
</dbReference>
<evidence type="ECO:0000256" key="1">
    <source>
        <dbReference type="ARBA" id="ARBA00022801"/>
    </source>
</evidence>
<name>A0A563U0I5_9SPHI</name>
<gene>
    <name evidence="4" type="ORF">FPZ42_14100</name>
</gene>
<evidence type="ECO:0000259" key="3">
    <source>
        <dbReference type="Pfam" id="PF20434"/>
    </source>
</evidence>
<dbReference type="PANTHER" id="PTHR48081:SF6">
    <property type="entry name" value="PEPTIDASE S9 PROLYL OLIGOPEPTIDASE CATALYTIC DOMAIN-CONTAINING PROTEIN"/>
    <property type="match status" value="1"/>
</dbReference>
<dbReference type="Gene3D" id="3.40.50.1820">
    <property type="entry name" value="alpha/beta hydrolase"/>
    <property type="match status" value="1"/>
</dbReference>
<evidence type="ECO:0000256" key="2">
    <source>
        <dbReference type="SAM" id="SignalP"/>
    </source>
</evidence>
<keyword evidence="2" id="KW-0732">Signal</keyword>
<reference evidence="4 5" key="1">
    <citation type="submission" date="2019-07" db="EMBL/GenBank/DDBJ databases">
        <authorList>
            <person name="Kim J."/>
        </authorList>
    </citation>
    <scope>NUCLEOTIDE SEQUENCE [LARGE SCALE GENOMIC DNA]</scope>
    <source>
        <strain evidence="4 5">MJ1a</strain>
    </source>
</reference>
<proteinExistence type="predicted"/>
<organism evidence="4 5">
    <name type="scientific">Mucilaginibacter achroorhodeus</name>
    <dbReference type="NCBI Taxonomy" id="2599294"/>
    <lineage>
        <taxon>Bacteria</taxon>
        <taxon>Pseudomonadati</taxon>
        <taxon>Bacteroidota</taxon>
        <taxon>Sphingobacteriia</taxon>
        <taxon>Sphingobacteriales</taxon>
        <taxon>Sphingobacteriaceae</taxon>
        <taxon>Mucilaginibacter</taxon>
    </lineage>
</organism>
<dbReference type="SUPFAM" id="SSF53474">
    <property type="entry name" value="alpha/beta-Hydrolases"/>
    <property type="match status" value="1"/>
</dbReference>